<dbReference type="GO" id="GO:0080032">
    <property type="term" value="F:methyl jasmonate esterase activity"/>
    <property type="evidence" value="ECO:0007669"/>
    <property type="project" value="TreeGrafter"/>
</dbReference>
<reference evidence="2 3" key="1">
    <citation type="submission" date="2019-04" db="EMBL/GenBank/DDBJ databases">
        <title>Phreatobacter aquaticus sp. nov.</title>
        <authorList>
            <person name="Choi A."/>
        </authorList>
    </citation>
    <scope>NUCLEOTIDE SEQUENCE [LARGE SCALE GENOMIC DNA]</scope>
    <source>
        <strain evidence="2 3">KCTC 52518</strain>
    </source>
</reference>
<dbReference type="Proteomes" id="UP000298781">
    <property type="component" value="Chromosome"/>
</dbReference>
<gene>
    <name evidence="2" type="ORF">E8M01_14750</name>
</gene>
<dbReference type="InterPro" id="IPR029058">
    <property type="entry name" value="AB_hydrolase_fold"/>
</dbReference>
<keyword evidence="3" id="KW-1185">Reference proteome</keyword>
<evidence type="ECO:0000313" key="2">
    <source>
        <dbReference type="EMBL" id="QCI65358.1"/>
    </source>
</evidence>
<dbReference type="Gene3D" id="3.40.50.1820">
    <property type="entry name" value="alpha/beta hydrolase"/>
    <property type="match status" value="1"/>
</dbReference>
<dbReference type="SUPFAM" id="SSF53474">
    <property type="entry name" value="alpha/beta-Hydrolases"/>
    <property type="match status" value="1"/>
</dbReference>
<accession>A0A4D7B4C7</accession>
<protein>
    <submittedName>
        <fullName evidence="2">Alpha/beta hydrolase</fullName>
    </submittedName>
</protein>
<dbReference type="OrthoDB" id="9814966at2"/>
<dbReference type="AlphaFoldDB" id="A0A4D7B4C7"/>
<proteinExistence type="predicted"/>
<dbReference type="GO" id="GO:0080030">
    <property type="term" value="F:methyl indole-3-acetate esterase activity"/>
    <property type="evidence" value="ECO:0007669"/>
    <property type="project" value="TreeGrafter"/>
</dbReference>
<sequence>MNRRTLVVGGGLAAFAGDAAAQPAPARRAPIVLVHGAWHGGWCWSRVKPRLEAAGHPVSAPTLTGLGERRHLISRSVVLDTHIQDVVQHIENEELNDVVLVGHSYGGFVVTGAVELLGKRVSHLILLDAFFPLNGETVNQYAGEQSTIERNAKAVADPNWNIPALTAADFGVTDKTDAAWLDGRMSAQPFGTYAQPIRIEKGVAHLPRRSYISCDAPGMVFFDGTRDRIKADGSWRYVGLQAPHDAMVTHPQLLSDTLLQLIG</sequence>
<dbReference type="InterPro" id="IPR000073">
    <property type="entry name" value="AB_hydrolase_1"/>
</dbReference>
<evidence type="ECO:0000313" key="3">
    <source>
        <dbReference type="Proteomes" id="UP000298781"/>
    </source>
</evidence>
<name>A0A4D7B4C7_9HYPH</name>
<dbReference type="InterPro" id="IPR045889">
    <property type="entry name" value="MES/HNL"/>
</dbReference>
<dbReference type="EMBL" id="CP039690">
    <property type="protein sequence ID" value="QCI65358.1"/>
    <property type="molecule type" value="Genomic_DNA"/>
</dbReference>
<dbReference type="PANTHER" id="PTHR10992:SF1086">
    <property type="entry name" value="AB HYDROLASE-1 DOMAIN-CONTAINING PROTEIN"/>
    <property type="match status" value="1"/>
</dbReference>
<organism evidence="2 3">
    <name type="scientific">Phreatobacter stygius</name>
    <dbReference type="NCBI Taxonomy" id="1940610"/>
    <lineage>
        <taxon>Bacteria</taxon>
        <taxon>Pseudomonadati</taxon>
        <taxon>Pseudomonadota</taxon>
        <taxon>Alphaproteobacteria</taxon>
        <taxon>Hyphomicrobiales</taxon>
        <taxon>Phreatobacteraceae</taxon>
        <taxon>Phreatobacter</taxon>
    </lineage>
</organism>
<dbReference type="RefSeq" id="WP_136960805.1">
    <property type="nucleotide sequence ID" value="NZ_CP039690.1"/>
</dbReference>
<dbReference type="PANTHER" id="PTHR10992">
    <property type="entry name" value="METHYLESTERASE FAMILY MEMBER"/>
    <property type="match status" value="1"/>
</dbReference>
<feature type="domain" description="AB hydrolase-1" evidence="1">
    <location>
        <begin position="31"/>
        <end position="234"/>
    </location>
</feature>
<dbReference type="KEGG" id="pstg:E8M01_14750"/>
<keyword evidence="2" id="KW-0378">Hydrolase</keyword>
<dbReference type="Pfam" id="PF12697">
    <property type="entry name" value="Abhydrolase_6"/>
    <property type="match status" value="1"/>
</dbReference>
<evidence type="ECO:0000259" key="1">
    <source>
        <dbReference type="Pfam" id="PF12697"/>
    </source>
</evidence>